<reference evidence="13 14" key="1">
    <citation type="submission" date="2019-03" db="EMBL/GenBank/DDBJ databases">
        <title>Rhodosporidium diobovatum UCD-FST 08-225 genome sequencing, assembly, and annotation.</title>
        <authorList>
            <person name="Fakankun I.U."/>
            <person name="Fristensky B."/>
            <person name="Levin D.B."/>
        </authorList>
    </citation>
    <scope>NUCLEOTIDE SEQUENCE [LARGE SCALE GENOMIC DNA]</scope>
    <source>
        <strain evidence="13 14">UCD-FST 08-225</strain>
    </source>
</reference>
<dbReference type="AlphaFoldDB" id="A0A5C5G5D6"/>
<feature type="compositionally biased region" description="Low complexity" evidence="11">
    <location>
        <begin position="204"/>
        <end position="227"/>
    </location>
</feature>
<keyword evidence="9 10" id="KW-0539">Nucleus</keyword>
<evidence type="ECO:0000256" key="11">
    <source>
        <dbReference type="SAM" id="MobiDB-lite"/>
    </source>
</evidence>
<comment type="subcellular location">
    <subcellularLocation>
        <location evidence="1 10">Nucleus</location>
    </subcellularLocation>
</comment>
<evidence type="ECO:0000256" key="10">
    <source>
        <dbReference type="RuleBase" id="RU365058"/>
    </source>
</evidence>
<evidence type="ECO:0000256" key="9">
    <source>
        <dbReference type="ARBA" id="ARBA00023242"/>
    </source>
</evidence>
<dbReference type="Gene3D" id="2.30.30.490">
    <property type="match status" value="1"/>
</dbReference>
<evidence type="ECO:0000256" key="2">
    <source>
        <dbReference type="ARBA" id="ARBA00008398"/>
    </source>
</evidence>
<evidence type="ECO:0000313" key="14">
    <source>
        <dbReference type="Proteomes" id="UP000311382"/>
    </source>
</evidence>
<dbReference type="InterPro" id="IPR003593">
    <property type="entry name" value="AAA+_ATPase"/>
</dbReference>
<accession>A0A5C5G5D6</accession>
<evidence type="ECO:0000256" key="5">
    <source>
        <dbReference type="ARBA" id="ARBA00022741"/>
    </source>
</evidence>
<dbReference type="FunFam" id="3.40.50.300:FF:000199">
    <property type="entry name" value="Origin recognition complex subunit 1"/>
    <property type="match status" value="1"/>
</dbReference>
<dbReference type="PANTHER" id="PTHR10763">
    <property type="entry name" value="CELL DIVISION CONTROL PROTEIN 6-RELATED"/>
    <property type="match status" value="1"/>
</dbReference>
<keyword evidence="3 10" id="KW-0235">DNA replication</keyword>
<dbReference type="SMART" id="SM00382">
    <property type="entry name" value="AAA"/>
    <property type="match status" value="1"/>
</dbReference>
<keyword evidence="5 10" id="KW-0547">Nucleotide-binding</keyword>
<dbReference type="InterPro" id="IPR050311">
    <property type="entry name" value="ORC1/CDC6"/>
</dbReference>
<proteinExistence type="inferred from homology"/>
<dbReference type="InterPro" id="IPR043151">
    <property type="entry name" value="BAH_sf"/>
</dbReference>
<protein>
    <recommendedName>
        <fullName evidence="10">Origin recognition complex subunit 1</fullName>
    </recommendedName>
</protein>
<feature type="domain" description="AAA+ ATPase" evidence="12">
    <location>
        <begin position="571"/>
        <end position="725"/>
    </location>
</feature>
<evidence type="ECO:0000256" key="7">
    <source>
        <dbReference type="ARBA" id="ARBA00022842"/>
    </source>
</evidence>
<comment type="similarity">
    <text evidence="2 10">Belongs to the ORC1 family.</text>
</comment>
<feature type="compositionally biased region" description="Basic residues" evidence="11">
    <location>
        <begin position="97"/>
        <end position="109"/>
    </location>
</feature>
<name>A0A5C5G5D6_9BASI</name>
<evidence type="ECO:0000256" key="4">
    <source>
        <dbReference type="ARBA" id="ARBA00022723"/>
    </source>
</evidence>
<dbReference type="GO" id="GO:0046872">
    <property type="term" value="F:metal ion binding"/>
    <property type="evidence" value="ECO:0007669"/>
    <property type="project" value="UniProtKB-KW"/>
</dbReference>
<organism evidence="13 14">
    <name type="scientific">Rhodotorula diobovata</name>
    <dbReference type="NCBI Taxonomy" id="5288"/>
    <lineage>
        <taxon>Eukaryota</taxon>
        <taxon>Fungi</taxon>
        <taxon>Dikarya</taxon>
        <taxon>Basidiomycota</taxon>
        <taxon>Pucciniomycotina</taxon>
        <taxon>Microbotryomycetes</taxon>
        <taxon>Sporidiobolales</taxon>
        <taxon>Sporidiobolaceae</taxon>
        <taxon>Rhodotorula</taxon>
    </lineage>
</organism>
<evidence type="ECO:0000313" key="13">
    <source>
        <dbReference type="EMBL" id="TNY23686.1"/>
    </source>
</evidence>
<comment type="subunit">
    <text evidence="10">ORC is composed of six subunits.</text>
</comment>
<dbReference type="CDD" id="cd00009">
    <property type="entry name" value="AAA"/>
    <property type="match status" value="1"/>
</dbReference>
<feature type="compositionally biased region" description="Polar residues" evidence="11">
    <location>
        <begin position="11"/>
        <end position="42"/>
    </location>
</feature>
<comment type="caution">
    <text evidence="13">The sequence shown here is derived from an EMBL/GenBank/DDBJ whole genome shotgun (WGS) entry which is preliminary data.</text>
</comment>
<gene>
    <name evidence="13" type="ORF">DMC30DRAFT_359903</name>
</gene>
<feature type="compositionally biased region" description="Low complexity" evidence="11">
    <location>
        <begin position="453"/>
        <end position="471"/>
    </location>
</feature>
<dbReference type="Gene3D" id="3.40.50.300">
    <property type="entry name" value="P-loop containing nucleotide triphosphate hydrolases"/>
    <property type="match status" value="1"/>
</dbReference>
<evidence type="ECO:0000256" key="8">
    <source>
        <dbReference type="ARBA" id="ARBA00023125"/>
    </source>
</evidence>
<dbReference type="OrthoDB" id="1926878at2759"/>
<dbReference type="STRING" id="5288.A0A5C5G5D6"/>
<dbReference type="EMBL" id="SOZI01000009">
    <property type="protein sequence ID" value="TNY23686.1"/>
    <property type="molecule type" value="Genomic_DNA"/>
</dbReference>
<feature type="region of interest" description="Disordered" evidence="11">
    <location>
        <begin position="326"/>
        <end position="517"/>
    </location>
</feature>
<feature type="non-terminal residue" evidence="13">
    <location>
        <position position="956"/>
    </location>
</feature>
<comment type="function">
    <text evidence="10">Component of the origin recognition complex (ORC) that binds origins of replication. DNA-binding is ATP-dependent, however specific DNA sequences that define origins of replication have not been identified so far. ORC is required to assemble the pre-replication complex necessary to initiate DNA replication.</text>
</comment>
<evidence type="ECO:0000256" key="6">
    <source>
        <dbReference type="ARBA" id="ARBA00022840"/>
    </source>
</evidence>
<feature type="compositionally biased region" description="Basic residues" evidence="11">
    <location>
        <begin position="486"/>
        <end position="498"/>
    </location>
</feature>
<feature type="compositionally biased region" description="Acidic residues" evidence="11">
    <location>
        <begin position="390"/>
        <end position="401"/>
    </location>
</feature>
<feature type="compositionally biased region" description="Basic and acidic residues" evidence="11">
    <location>
        <begin position="355"/>
        <end position="383"/>
    </location>
</feature>
<sequence length="956" mass="103474">MPALPAATDAWVSSSSSKAHNHQLASPASTPTKRASRSSRISNDTDHAAFSRTSVDLSTGLESTLEFRVGDTVVVSDQAKLRQKFLAPPTYLVPTKPKGKSKAKGKGKQRAQDDEDEEQQYDGWRHEDGLRAGDKVAVITRLFEDVRGRMMATVRWFARPGAVWGEQGPDEDHDAFGEVMPYELYFTSDSTHLQESRLLREKAASNPFSSSSPSSSPSKSRSRSSAALASSPSRAASAFVSSAACFRTPLHSDAIPVSTIVSSAEVFSPSALDNAAITAAQQRPLPMFVCTRVYDVKPVPGAGFWGEIEFDEVRRRAVEWYEDKMRGGEREVAQDAWDVEPVMEDSDEEEDSEDEREREKRGKERADKARATRERKEKERLERGAASGDESTDDDEDDEDTFAASNASSSSDDDDGNSDDERSSSDSDAQSGDEGDVLRTPTKRKARSTRQLPTPSSSSGGSSRRATATTNKAKRARTSAAESGRQAKRRRFAAKSSRKGGASSGTSSGALSSSPTALPPLLQASELAKLSPFDRAKALLHVSATPEALPCREEQRERIRQFLGDAILGRTGGCLYVHGVPGTGKTATVHSVVRELQKDEDMDAFTFVEINGMKISEPMAAFSHLWSALAPPEHHSPRKTSPKAALAALEHHFANPDPARQTTVVLVDELDQMLTKRQDVLYNFFNWPHVAHSRLVVVAVANTMDLPERELSGKIRSRLGTNRIPFQPYTWMELKRILEARLALVALPSSDASSSTTATTKGPAAPPLFDNVALQKIAKSVAGISGDARKALDVARRTLDRVALRLAASPSPSSAPGPLRCTIQDATQAYNDMTRQGPSAVIRRLSTHAKVLLLALAQCARRAGVPDVELDTVLAWHGNFVRQTAHAAGAGAGVGAGMGGAGQPSRDELVGVVAQLHALRLVAAESQRLDVFQRVRACVDEGDLFAALREDEHLKA</sequence>
<dbReference type="Proteomes" id="UP000311382">
    <property type="component" value="Unassembled WGS sequence"/>
</dbReference>
<dbReference type="SUPFAM" id="SSF52540">
    <property type="entry name" value="P-loop containing nucleoside triphosphate hydrolases"/>
    <property type="match status" value="1"/>
</dbReference>
<keyword evidence="7" id="KW-0460">Magnesium</keyword>
<dbReference type="GO" id="GO:0005664">
    <property type="term" value="C:nuclear origin of replication recognition complex"/>
    <property type="evidence" value="ECO:0007669"/>
    <property type="project" value="TreeGrafter"/>
</dbReference>
<feature type="region of interest" description="Disordered" evidence="11">
    <location>
        <begin position="1"/>
        <end position="55"/>
    </location>
</feature>
<keyword evidence="14" id="KW-1185">Reference proteome</keyword>
<feature type="compositionally biased region" description="Acidic residues" evidence="11">
    <location>
        <begin position="337"/>
        <end position="354"/>
    </location>
</feature>
<feature type="region of interest" description="Disordered" evidence="11">
    <location>
        <begin position="90"/>
        <end position="126"/>
    </location>
</feature>
<dbReference type="Gene3D" id="1.10.8.60">
    <property type="match status" value="1"/>
</dbReference>
<dbReference type="GO" id="GO:0016887">
    <property type="term" value="F:ATP hydrolysis activity"/>
    <property type="evidence" value="ECO:0007669"/>
    <property type="project" value="InterPro"/>
</dbReference>
<keyword evidence="6 10" id="KW-0067">ATP-binding</keyword>
<dbReference type="GO" id="GO:0006270">
    <property type="term" value="P:DNA replication initiation"/>
    <property type="evidence" value="ECO:0007669"/>
    <property type="project" value="TreeGrafter"/>
</dbReference>
<keyword evidence="4" id="KW-0479">Metal-binding</keyword>
<dbReference type="InterPro" id="IPR027417">
    <property type="entry name" value="P-loop_NTPase"/>
</dbReference>
<keyword evidence="8 10" id="KW-0238">DNA-binding</keyword>
<evidence type="ECO:0000256" key="1">
    <source>
        <dbReference type="ARBA" id="ARBA00004123"/>
    </source>
</evidence>
<dbReference type="GO" id="GO:0005524">
    <property type="term" value="F:ATP binding"/>
    <property type="evidence" value="ECO:0007669"/>
    <property type="project" value="UniProtKB-KW"/>
</dbReference>
<dbReference type="GO" id="GO:0033314">
    <property type="term" value="P:mitotic DNA replication checkpoint signaling"/>
    <property type="evidence" value="ECO:0007669"/>
    <property type="project" value="TreeGrafter"/>
</dbReference>
<dbReference type="Pfam" id="PF00004">
    <property type="entry name" value="AAA"/>
    <property type="match status" value="1"/>
</dbReference>
<dbReference type="InterPro" id="IPR003959">
    <property type="entry name" value="ATPase_AAA_core"/>
</dbReference>
<feature type="compositionally biased region" description="Low complexity" evidence="11">
    <location>
        <begin position="499"/>
        <end position="517"/>
    </location>
</feature>
<evidence type="ECO:0000256" key="3">
    <source>
        <dbReference type="ARBA" id="ARBA00022705"/>
    </source>
</evidence>
<feature type="region of interest" description="Disordered" evidence="11">
    <location>
        <begin position="201"/>
        <end position="227"/>
    </location>
</feature>
<dbReference type="PANTHER" id="PTHR10763:SF23">
    <property type="entry name" value="ORIGIN RECOGNITION COMPLEX SUBUNIT 1"/>
    <property type="match status" value="1"/>
</dbReference>
<dbReference type="GO" id="GO:0003688">
    <property type="term" value="F:DNA replication origin binding"/>
    <property type="evidence" value="ECO:0007669"/>
    <property type="project" value="TreeGrafter"/>
</dbReference>
<evidence type="ECO:0000259" key="12">
    <source>
        <dbReference type="SMART" id="SM00382"/>
    </source>
</evidence>